<evidence type="ECO:0000313" key="2">
    <source>
        <dbReference type="EMBL" id="PMD29472.1"/>
    </source>
</evidence>
<evidence type="ECO:0000313" key="3">
    <source>
        <dbReference type="Proteomes" id="UP000235786"/>
    </source>
</evidence>
<sequence>MTETNSVKAHTATKHSKTIGKINNYINEVYRKTREEVIQQISKNTTREYEETRNLVSGELGRLRIKDNKEHVKTRAATLSAAIQEKFLKSLNFQGRDQRFNNAKEAHYKTFQWLFNEMDEEDSRSSSMQDNESEESDNSSSYQSSNSDGSEELDFVYEDLVEEYQGKVMSSFSD</sequence>
<organism evidence="2 3">
    <name type="scientific">Hyaloscypha variabilis (strain UAMH 11265 / GT02V1 / F)</name>
    <name type="common">Meliniomyces variabilis</name>
    <dbReference type="NCBI Taxonomy" id="1149755"/>
    <lineage>
        <taxon>Eukaryota</taxon>
        <taxon>Fungi</taxon>
        <taxon>Dikarya</taxon>
        <taxon>Ascomycota</taxon>
        <taxon>Pezizomycotina</taxon>
        <taxon>Leotiomycetes</taxon>
        <taxon>Helotiales</taxon>
        <taxon>Hyaloscyphaceae</taxon>
        <taxon>Hyaloscypha</taxon>
        <taxon>Hyaloscypha variabilis</taxon>
    </lineage>
</organism>
<keyword evidence="3" id="KW-1185">Reference proteome</keyword>
<reference evidence="2 3" key="1">
    <citation type="submission" date="2016-04" db="EMBL/GenBank/DDBJ databases">
        <title>A degradative enzymes factory behind the ericoid mycorrhizal symbiosis.</title>
        <authorList>
            <consortium name="DOE Joint Genome Institute"/>
            <person name="Martino E."/>
            <person name="Morin E."/>
            <person name="Grelet G."/>
            <person name="Kuo A."/>
            <person name="Kohler A."/>
            <person name="Daghino S."/>
            <person name="Barry K."/>
            <person name="Choi C."/>
            <person name="Cichocki N."/>
            <person name="Clum A."/>
            <person name="Copeland A."/>
            <person name="Hainaut M."/>
            <person name="Haridas S."/>
            <person name="Labutti K."/>
            <person name="Lindquist E."/>
            <person name="Lipzen A."/>
            <person name="Khouja H.-R."/>
            <person name="Murat C."/>
            <person name="Ohm R."/>
            <person name="Olson A."/>
            <person name="Spatafora J."/>
            <person name="Veneault-Fourrey C."/>
            <person name="Henrissat B."/>
            <person name="Grigoriev I."/>
            <person name="Martin F."/>
            <person name="Perotto S."/>
        </authorList>
    </citation>
    <scope>NUCLEOTIDE SEQUENCE [LARGE SCALE GENOMIC DNA]</scope>
    <source>
        <strain evidence="2 3">F</strain>
    </source>
</reference>
<gene>
    <name evidence="2" type="ORF">L207DRAFT_538882</name>
</gene>
<accession>A0A2J6QT75</accession>
<dbReference type="EMBL" id="KZ613974">
    <property type="protein sequence ID" value="PMD29472.1"/>
    <property type="molecule type" value="Genomic_DNA"/>
</dbReference>
<dbReference type="Proteomes" id="UP000235786">
    <property type="component" value="Unassembled WGS sequence"/>
</dbReference>
<protein>
    <submittedName>
        <fullName evidence="2">Uncharacterized protein</fullName>
    </submittedName>
</protein>
<dbReference type="AlphaFoldDB" id="A0A2J6QT75"/>
<evidence type="ECO:0000256" key="1">
    <source>
        <dbReference type="SAM" id="MobiDB-lite"/>
    </source>
</evidence>
<proteinExistence type="predicted"/>
<feature type="compositionally biased region" description="Low complexity" evidence="1">
    <location>
        <begin position="138"/>
        <end position="148"/>
    </location>
</feature>
<feature type="region of interest" description="Disordered" evidence="1">
    <location>
        <begin position="120"/>
        <end position="150"/>
    </location>
</feature>
<name>A0A2J6QT75_HYAVF</name>